<evidence type="ECO:0000313" key="1">
    <source>
        <dbReference type="EMBL" id="PWR21227.1"/>
    </source>
</evidence>
<gene>
    <name evidence="1" type="ORF">DKG74_14585</name>
</gene>
<dbReference type="Proteomes" id="UP000245461">
    <property type="component" value="Unassembled WGS sequence"/>
</dbReference>
<keyword evidence="2" id="KW-1185">Reference proteome</keyword>
<organism evidence="1 2">
    <name type="scientific">Zavarzinia aquatilis</name>
    <dbReference type="NCBI Taxonomy" id="2211142"/>
    <lineage>
        <taxon>Bacteria</taxon>
        <taxon>Pseudomonadati</taxon>
        <taxon>Pseudomonadota</taxon>
        <taxon>Alphaproteobacteria</taxon>
        <taxon>Rhodospirillales</taxon>
        <taxon>Zavarziniaceae</taxon>
        <taxon>Zavarzinia</taxon>
    </lineage>
</organism>
<dbReference type="OrthoDB" id="5769175at2"/>
<proteinExistence type="predicted"/>
<dbReference type="RefSeq" id="WP_109906904.1">
    <property type="nucleotide sequence ID" value="NZ_QGLE01000008.1"/>
</dbReference>
<reference evidence="1 2" key="1">
    <citation type="submission" date="2018-05" db="EMBL/GenBank/DDBJ databases">
        <title>Zavarzinia sp. HR-AS.</title>
        <authorList>
            <person name="Lee Y."/>
            <person name="Jeon C.O."/>
        </authorList>
    </citation>
    <scope>NUCLEOTIDE SEQUENCE [LARGE SCALE GENOMIC DNA]</scope>
    <source>
        <strain evidence="1 2">HR-AS</strain>
    </source>
</reference>
<comment type="caution">
    <text evidence="1">The sequence shown here is derived from an EMBL/GenBank/DDBJ whole genome shotgun (WGS) entry which is preliminary data.</text>
</comment>
<dbReference type="AlphaFoldDB" id="A0A317E2B2"/>
<dbReference type="EMBL" id="QGLE01000008">
    <property type="protein sequence ID" value="PWR21227.1"/>
    <property type="molecule type" value="Genomic_DNA"/>
</dbReference>
<name>A0A317E2B2_9PROT</name>
<evidence type="ECO:0000313" key="2">
    <source>
        <dbReference type="Proteomes" id="UP000245461"/>
    </source>
</evidence>
<sequence length="284" mass="28198">MTAVAPTTTETNARETARLPRLLPGKRGEIGAAQADFFGSSKPGDPDLTFGEVLDVINPLQHIPLVSTLYRSVTGDTISPSARIVGGALYGGPIGAGVAMVGAIIEQAEGAPPETLAMRALGLESGGEATALASAGTGPGGLIAEATTAPAAAATTVAAKPAEATLASAASPAPAAAASGAPQLSTAAFDTLIRSMGGKPEAEAKLADAGAAVATETAAAGTTETRRFFPARQSGVKPTRVVAMDIRPEDKANYDNALRLMRQNIDRYTGAASVVPAAAAAAAP</sequence>
<accession>A0A317E2B2</accession>
<protein>
    <submittedName>
        <fullName evidence="1">Uncharacterized protein</fullName>
    </submittedName>
</protein>